<dbReference type="OrthoDB" id="1530at2759"/>
<dbReference type="InterPro" id="IPR001731">
    <property type="entry name" value="ALAD"/>
</dbReference>
<evidence type="ECO:0000256" key="3">
    <source>
        <dbReference type="ARBA" id="ARBA00012053"/>
    </source>
</evidence>
<comment type="function">
    <text evidence="7">Catalyzes an early step in the biosynthesis of tetrapyrroles. Binds two molecules of 5-aminolevulinate per subunit, each at a distinct site, and catalyzes their condensation to form porphobilinogen.</text>
</comment>
<comment type="caution">
    <text evidence="11">The sequence shown here is derived from an EMBL/GenBank/DDBJ whole genome shotgun (WGS) entry which is preliminary data.</text>
</comment>
<evidence type="ECO:0000256" key="1">
    <source>
        <dbReference type="ARBA" id="ARBA00004694"/>
    </source>
</evidence>
<dbReference type="Pfam" id="PF00490">
    <property type="entry name" value="ALAD"/>
    <property type="match status" value="1"/>
</dbReference>
<dbReference type="EMBL" id="LSSK01001026">
    <property type="protein sequence ID" value="OMH80968.1"/>
    <property type="molecule type" value="Genomic_DNA"/>
</dbReference>
<evidence type="ECO:0000256" key="9">
    <source>
        <dbReference type="ARBA" id="ARBA00047651"/>
    </source>
</evidence>
<dbReference type="GO" id="GO:0008270">
    <property type="term" value="F:zinc ion binding"/>
    <property type="evidence" value="ECO:0007669"/>
    <property type="project" value="TreeGrafter"/>
</dbReference>
<dbReference type="PANTHER" id="PTHR11458:SF0">
    <property type="entry name" value="DELTA-AMINOLEVULINIC ACID DEHYDRATASE"/>
    <property type="match status" value="1"/>
</dbReference>
<reference evidence="12" key="1">
    <citation type="submission" date="2017-01" db="EMBL/GenBank/DDBJ databases">
        <authorList>
            <person name="Wang Y."/>
            <person name="White M."/>
            <person name="Kvist S."/>
            <person name="Moncalvo J.-M."/>
        </authorList>
    </citation>
    <scope>NUCLEOTIDE SEQUENCE [LARGE SCALE GENOMIC DNA]</scope>
    <source>
        <strain evidence="12">COL-18-3</strain>
    </source>
</reference>
<dbReference type="Gene3D" id="3.20.20.70">
    <property type="entry name" value="Aldolase class I"/>
    <property type="match status" value="1"/>
</dbReference>
<evidence type="ECO:0000256" key="2">
    <source>
        <dbReference type="ARBA" id="ARBA00008055"/>
    </source>
</evidence>
<dbReference type="PANTHER" id="PTHR11458">
    <property type="entry name" value="DELTA-AMINOLEVULINIC ACID DEHYDRATASE"/>
    <property type="match status" value="1"/>
</dbReference>
<dbReference type="InterPro" id="IPR013785">
    <property type="entry name" value="Aldolase_TIM"/>
</dbReference>
<sequence length="133" mass="14248">MLFGVPANIIKDKEGKAADDLEGPVVQAVKHIKNKWPGLHVACDVCLCEYTSHGHCGILYADGTINNEASVKRLAQVAVTYAEAGADCVAPSDMMDGRILAIKNALLEKGLSNKVSIMAYSAKFSSSFYGPFR</sequence>
<keyword evidence="6" id="KW-0627">Porphyrin biosynthesis</keyword>
<keyword evidence="4" id="KW-0350">Heme biosynthesis</keyword>
<dbReference type="Proteomes" id="UP000188320">
    <property type="component" value="Unassembled WGS sequence"/>
</dbReference>
<dbReference type="SUPFAM" id="SSF51569">
    <property type="entry name" value="Aldolase"/>
    <property type="match status" value="1"/>
</dbReference>
<evidence type="ECO:0000256" key="4">
    <source>
        <dbReference type="ARBA" id="ARBA00023133"/>
    </source>
</evidence>
<keyword evidence="5" id="KW-0456">Lyase</keyword>
<dbReference type="GO" id="GO:0004655">
    <property type="term" value="F:porphobilinogen synthase activity"/>
    <property type="evidence" value="ECO:0007669"/>
    <property type="project" value="UniProtKB-EC"/>
</dbReference>
<evidence type="ECO:0000313" key="11">
    <source>
        <dbReference type="EMBL" id="OMH80968.1"/>
    </source>
</evidence>
<dbReference type="UniPathway" id="UPA00251">
    <property type="reaction ID" value="UER00318"/>
</dbReference>
<evidence type="ECO:0000256" key="10">
    <source>
        <dbReference type="RuleBase" id="RU004161"/>
    </source>
</evidence>
<evidence type="ECO:0000313" key="12">
    <source>
        <dbReference type="Proteomes" id="UP000188320"/>
    </source>
</evidence>
<keyword evidence="12" id="KW-1185">Reference proteome</keyword>
<comment type="catalytic activity">
    <reaction evidence="9">
        <text>2 5-aminolevulinate = porphobilinogen + 2 H2O + H(+)</text>
        <dbReference type="Rhea" id="RHEA:24064"/>
        <dbReference type="ChEBI" id="CHEBI:15377"/>
        <dbReference type="ChEBI" id="CHEBI:15378"/>
        <dbReference type="ChEBI" id="CHEBI:58126"/>
        <dbReference type="ChEBI" id="CHEBI:356416"/>
        <dbReference type="EC" id="4.2.1.24"/>
    </reaction>
</comment>
<evidence type="ECO:0000256" key="5">
    <source>
        <dbReference type="ARBA" id="ARBA00023239"/>
    </source>
</evidence>
<evidence type="ECO:0000256" key="6">
    <source>
        <dbReference type="ARBA" id="ARBA00023244"/>
    </source>
</evidence>
<dbReference type="GO" id="GO:0005829">
    <property type="term" value="C:cytosol"/>
    <property type="evidence" value="ECO:0007669"/>
    <property type="project" value="TreeGrafter"/>
</dbReference>
<proteinExistence type="inferred from homology"/>
<comment type="similarity">
    <text evidence="2 10">Belongs to the ALAD family.</text>
</comment>
<dbReference type="GO" id="GO:0006782">
    <property type="term" value="P:protoporphyrinogen IX biosynthetic process"/>
    <property type="evidence" value="ECO:0007669"/>
    <property type="project" value="UniProtKB-UniPathway"/>
</dbReference>
<dbReference type="EC" id="4.2.1.24" evidence="3"/>
<comment type="pathway">
    <text evidence="1">Porphyrin-containing compound metabolism; protoporphyrin-IX biosynthesis; coproporphyrinogen-III from 5-aminolevulinate: step 1/4.</text>
</comment>
<dbReference type="AlphaFoldDB" id="A0A1R1PJ43"/>
<dbReference type="SMART" id="SM01004">
    <property type="entry name" value="ALAD"/>
    <property type="match status" value="1"/>
</dbReference>
<name>A0A1R1PJ43_ZANCU</name>
<organism evidence="11 12">
    <name type="scientific">Zancudomyces culisetae</name>
    <name type="common">Gut fungus</name>
    <name type="synonym">Smittium culisetae</name>
    <dbReference type="NCBI Taxonomy" id="1213189"/>
    <lineage>
        <taxon>Eukaryota</taxon>
        <taxon>Fungi</taxon>
        <taxon>Fungi incertae sedis</taxon>
        <taxon>Zoopagomycota</taxon>
        <taxon>Kickxellomycotina</taxon>
        <taxon>Harpellomycetes</taxon>
        <taxon>Harpellales</taxon>
        <taxon>Legeriomycetaceae</taxon>
        <taxon>Zancudomyces</taxon>
    </lineage>
</organism>
<evidence type="ECO:0000256" key="8">
    <source>
        <dbReference type="ARBA" id="ARBA00032837"/>
    </source>
</evidence>
<evidence type="ECO:0000256" key="7">
    <source>
        <dbReference type="ARBA" id="ARBA00025628"/>
    </source>
</evidence>
<dbReference type="PRINTS" id="PR00144">
    <property type="entry name" value="DALDHYDRTASE"/>
</dbReference>
<accession>A0A1R1PJ43</accession>
<protein>
    <recommendedName>
        <fullName evidence="3">porphobilinogen synthase</fullName>
        <ecNumber evidence="3">4.2.1.24</ecNumber>
    </recommendedName>
    <alternativeName>
        <fullName evidence="8">Porphobilinogen synthase</fullName>
    </alternativeName>
</protein>
<gene>
    <name evidence="11" type="ORF">AX774_g5592</name>
</gene>